<evidence type="ECO:0000313" key="2">
    <source>
        <dbReference type="Proteomes" id="UP000523105"/>
    </source>
</evidence>
<comment type="caution">
    <text evidence="1">The sequence shown here is derived from an EMBL/GenBank/DDBJ whole genome shotgun (WGS) entry which is preliminary data.</text>
</comment>
<dbReference type="AlphaFoldDB" id="A0A7K4MQ92"/>
<dbReference type="EMBL" id="JACASV010000050">
    <property type="protein sequence ID" value="NWJ43753.1"/>
    <property type="molecule type" value="Genomic_DNA"/>
</dbReference>
<evidence type="ECO:0000313" key="1">
    <source>
        <dbReference type="EMBL" id="NWJ43753.1"/>
    </source>
</evidence>
<accession>A0A7K4MQ92</accession>
<organism evidence="1 2">
    <name type="scientific">Marine Group I thaumarchaeote</name>
    <dbReference type="NCBI Taxonomy" id="2511932"/>
    <lineage>
        <taxon>Archaea</taxon>
        <taxon>Nitrososphaerota</taxon>
        <taxon>Marine Group I</taxon>
    </lineage>
</organism>
<name>A0A7K4MQ92_9ARCH</name>
<reference evidence="1 2" key="1">
    <citation type="journal article" date="2019" name="Environ. Microbiol.">
        <title>Genomics insights into ecotype formation of ammonia-oxidizing archaea in the deep ocean.</title>
        <authorList>
            <person name="Wang Y."/>
            <person name="Huang J.M."/>
            <person name="Cui G.J."/>
            <person name="Nunoura T."/>
            <person name="Takaki Y."/>
            <person name="Li W.L."/>
            <person name="Li J."/>
            <person name="Gao Z.M."/>
            <person name="Takai K."/>
            <person name="Zhang A.Q."/>
            <person name="Stepanauskas R."/>
        </authorList>
    </citation>
    <scope>NUCLEOTIDE SEQUENCE [LARGE SCALE GENOMIC DNA]</scope>
    <source>
        <strain evidence="1 2">L15b</strain>
    </source>
</reference>
<dbReference type="Proteomes" id="UP000523105">
    <property type="component" value="Unassembled WGS sequence"/>
</dbReference>
<protein>
    <submittedName>
        <fullName evidence="1">Uncharacterized protein</fullName>
    </submittedName>
</protein>
<proteinExistence type="predicted"/>
<gene>
    <name evidence="1" type="ORF">HX837_06080</name>
</gene>
<sequence length="115" mass="12561">MKTSKKQGAQVKTDAPTGALKTLAKGQGISSQNILSFGEFITEDVMSDMKKASKSSKDSEIKLGDGTVIPIDKLTAQIFVKYIEGLEKSEQKKTINQIQRTERAFMKVLGQAHEG</sequence>